<evidence type="ECO:0000256" key="2">
    <source>
        <dbReference type="SAM" id="Phobius"/>
    </source>
</evidence>
<feature type="region of interest" description="Disordered" evidence="1">
    <location>
        <begin position="1"/>
        <end position="82"/>
    </location>
</feature>
<feature type="compositionally biased region" description="Low complexity" evidence="1">
    <location>
        <begin position="24"/>
        <end position="38"/>
    </location>
</feature>
<keyword evidence="4" id="KW-1185">Reference proteome</keyword>
<gene>
    <name evidence="3" type="ORF">GCM10022381_38850</name>
</gene>
<feature type="region of interest" description="Disordered" evidence="1">
    <location>
        <begin position="135"/>
        <end position="155"/>
    </location>
</feature>
<protein>
    <recommendedName>
        <fullName evidence="5">DUF1707 domain-containing protein</fullName>
    </recommendedName>
</protein>
<feature type="compositionally biased region" description="Low complexity" evidence="1">
    <location>
        <begin position="137"/>
        <end position="149"/>
    </location>
</feature>
<keyword evidence="2" id="KW-1133">Transmembrane helix</keyword>
<keyword evidence="2" id="KW-0472">Membrane</keyword>
<proteinExistence type="predicted"/>
<sequence>MTADDQKHRAQLQRIAFGRTDSPAEQQRALEALRQLQQTESTGIRDTGSATGATRTGRGTDATRHGAHADSPESLESLESRDEFDVNSAARTASVLDRPLSALPRWVLPVVAIGLITVGALVGLAVGGVAAGGVAAGGSAAEAPPGTASDTPTNVDERTPLEAAASQPLLPSVLAVGDVKAAERWFTTEQTLEDILPMPIEMIDPTTSRLVFQAPGVDGWGVWIGRNTREEGFCLMVFHPESGIAESTCGSTDSFLSSGMSMATSTGVNVSWNGAELAATRTR</sequence>
<feature type="compositionally biased region" description="Basic and acidic residues" evidence="1">
    <location>
        <begin position="61"/>
        <end position="71"/>
    </location>
</feature>
<dbReference type="EMBL" id="BAABCN010000017">
    <property type="protein sequence ID" value="GAA3893374.1"/>
    <property type="molecule type" value="Genomic_DNA"/>
</dbReference>
<dbReference type="RefSeq" id="WP_345069530.1">
    <property type="nucleotide sequence ID" value="NZ_BAABCN010000017.1"/>
</dbReference>
<dbReference type="Proteomes" id="UP001501803">
    <property type="component" value="Unassembled WGS sequence"/>
</dbReference>
<keyword evidence="2" id="KW-0812">Transmembrane</keyword>
<feature type="transmembrane region" description="Helical" evidence="2">
    <location>
        <begin position="106"/>
        <end position="130"/>
    </location>
</feature>
<reference evidence="4" key="1">
    <citation type="journal article" date="2019" name="Int. J. Syst. Evol. Microbiol.">
        <title>The Global Catalogue of Microorganisms (GCM) 10K type strain sequencing project: providing services to taxonomists for standard genome sequencing and annotation.</title>
        <authorList>
            <consortium name="The Broad Institute Genomics Platform"/>
            <consortium name="The Broad Institute Genome Sequencing Center for Infectious Disease"/>
            <person name="Wu L."/>
            <person name="Ma J."/>
        </authorList>
    </citation>
    <scope>NUCLEOTIDE SEQUENCE [LARGE SCALE GENOMIC DNA]</scope>
    <source>
        <strain evidence="4">JCM 17021</strain>
    </source>
</reference>
<evidence type="ECO:0000313" key="4">
    <source>
        <dbReference type="Proteomes" id="UP001501803"/>
    </source>
</evidence>
<organism evidence="3 4">
    <name type="scientific">Leifsonia kafniensis</name>
    <dbReference type="NCBI Taxonomy" id="475957"/>
    <lineage>
        <taxon>Bacteria</taxon>
        <taxon>Bacillati</taxon>
        <taxon>Actinomycetota</taxon>
        <taxon>Actinomycetes</taxon>
        <taxon>Micrococcales</taxon>
        <taxon>Microbacteriaceae</taxon>
        <taxon>Leifsonia</taxon>
    </lineage>
</organism>
<feature type="compositionally biased region" description="Low complexity" evidence="1">
    <location>
        <begin position="45"/>
        <end position="60"/>
    </location>
</feature>
<evidence type="ECO:0000256" key="1">
    <source>
        <dbReference type="SAM" id="MobiDB-lite"/>
    </source>
</evidence>
<accession>A0ABP7L5E3</accession>
<evidence type="ECO:0000313" key="3">
    <source>
        <dbReference type="EMBL" id="GAA3893374.1"/>
    </source>
</evidence>
<comment type="caution">
    <text evidence="3">The sequence shown here is derived from an EMBL/GenBank/DDBJ whole genome shotgun (WGS) entry which is preliminary data.</text>
</comment>
<name>A0ABP7L5E3_9MICO</name>
<evidence type="ECO:0008006" key="5">
    <source>
        <dbReference type="Google" id="ProtNLM"/>
    </source>
</evidence>